<keyword evidence="2" id="KW-0732">Signal</keyword>
<feature type="compositionally biased region" description="Polar residues" evidence="1">
    <location>
        <begin position="490"/>
        <end position="511"/>
    </location>
</feature>
<accession>B8IKY1</accession>
<dbReference type="EMBL" id="CP001349">
    <property type="protein sequence ID" value="ACL58169.1"/>
    <property type="molecule type" value="Genomic_DNA"/>
</dbReference>
<gene>
    <name evidence="3" type="ordered locus">Mnod_3245</name>
</gene>
<protein>
    <recommendedName>
        <fullName evidence="5">DUF1329 domain-containing protein</fullName>
    </recommendedName>
</protein>
<feature type="chain" id="PRO_5002871720" description="DUF1329 domain-containing protein" evidence="2">
    <location>
        <begin position="25"/>
        <end position="511"/>
    </location>
</feature>
<feature type="signal peptide" evidence="2">
    <location>
        <begin position="1"/>
        <end position="24"/>
    </location>
</feature>
<dbReference type="RefSeq" id="WP_015929832.1">
    <property type="nucleotide sequence ID" value="NC_011894.1"/>
</dbReference>
<evidence type="ECO:0008006" key="5">
    <source>
        <dbReference type="Google" id="ProtNLM"/>
    </source>
</evidence>
<sequence length="511" mass="56705">MKFPSICSLPLLGLAMIEPSVVLADPVANLRDLTGGDPFFYTSDQYVREGEGQKALVGVGRPSTTHSRIPHLPFYMGYMNTNYTYRFVSVAEQVLIMIGEGKHGLWRTQENGFVREYRKKGAAGLEKDANLEDPKNFDVIKKDYASYLPDESYAGYKYPDEQLSADGRLNFIDLPISHAKYEAKYADHEPIDLANYYCTMSEADYPYAFQAVNFAFSQPGANVVGPLGRRAGLDIKENYTRVLRLKQFPDARTWVNGVNVGQPGRDSLHVDWKAVDYDRTDAEFYLVERPFFNKPYLFVVAVYEPKSGNGFAYLRPNGAYFRSLGDRAKGVRTTAPAAPTFPLKDGGTGQAVGLPIYGVHHPDRAAYSSGGACPLKGGDWGRYPDPRAGSGWPTQYEEVTPLCDAVLIDIKFYSNLDGRDWSDPDKYLANAGAGTRTVEYKMQPGTYGIFTDPYNVAAGRSNPEQQEVPDRLSLNYRTVQKPVSYVETAKPTSNTATAPVPSTSCRQALAK</sequence>
<proteinExistence type="predicted"/>
<name>B8IKY1_METNO</name>
<keyword evidence="4" id="KW-1185">Reference proteome</keyword>
<reference evidence="3 4" key="1">
    <citation type="submission" date="2009-01" db="EMBL/GenBank/DDBJ databases">
        <title>Complete sequence of chromosome of Methylobacterium nodulans ORS 2060.</title>
        <authorList>
            <consortium name="US DOE Joint Genome Institute"/>
            <person name="Lucas S."/>
            <person name="Copeland A."/>
            <person name="Lapidus A."/>
            <person name="Glavina del Rio T."/>
            <person name="Dalin E."/>
            <person name="Tice H."/>
            <person name="Bruce D."/>
            <person name="Goodwin L."/>
            <person name="Pitluck S."/>
            <person name="Sims D."/>
            <person name="Brettin T."/>
            <person name="Detter J.C."/>
            <person name="Han C."/>
            <person name="Larimer F."/>
            <person name="Land M."/>
            <person name="Hauser L."/>
            <person name="Kyrpides N."/>
            <person name="Ivanova N."/>
            <person name="Marx C.J."/>
            <person name="Richardson P."/>
        </authorList>
    </citation>
    <scope>NUCLEOTIDE SEQUENCE [LARGE SCALE GENOMIC DNA]</scope>
    <source>
        <strain evidence="4">LMG 21967 / CNCM I-2342 / ORS 2060</strain>
    </source>
</reference>
<dbReference type="Proteomes" id="UP000008207">
    <property type="component" value="Chromosome"/>
</dbReference>
<evidence type="ECO:0000313" key="3">
    <source>
        <dbReference type="EMBL" id="ACL58169.1"/>
    </source>
</evidence>
<dbReference type="AlphaFoldDB" id="B8IKY1"/>
<evidence type="ECO:0000256" key="1">
    <source>
        <dbReference type="SAM" id="MobiDB-lite"/>
    </source>
</evidence>
<dbReference type="OrthoDB" id="8477140at2"/>
<dbReference type="KEGG" id="mno:Mnod_3245"/>
<evidence type="ECO:0000256" key="2">
    <source>
        <dbReference type="SAM" id="SignalP"/>
    </source>
</evidence>
<dbReference type="eggNOG" id="ENOG502ZAB2">
    <property type="taxonomic scope" value="Bacteria"/>
</dbReference>
<feature type="region of interest" description="Disordered" evidence="1">
    <location>
        <begin position="487"/>
        <end position="511"/>
    </location>
</feature>
<dbReference type="HOGENOM" id="CLU_532969_0_0_5"/>
<evidence type="ECO:0000313" key="4">
    <source>
        <dbReference type="Proteomes" id="UP000008207"/>
    </source>
</evidence>
<organism evidence="3 4">
    <name type="scientific">Methylobacterium nodulans (strain LMG 21967 / CNCM I-2342 / ORS 2060)</name>
    <dbReference type="NCBI Taxonomy" id="460265"/>
    <lineage>
        <taxon>Bacteria</taxon>
        <taxon>Pseudomonadati</taxon>
        <taxon>Pseudomonadota</taxon>
        <taxon>Alphaproteobacteria</taxon>
        <taxon>Hyphomicrobiales</taxon>
        <taxon>Methylobacteriaceae</taxon>
        <taxon>Methylobacterium</taxon>
    </lineage>
</organism>